<keyword evidence="9 13" id="KW-0665">Pyrimidine biosynthesis</keyword>
<feature type="active site" description="Nucleophile" evidence="13">
    <location>
        <position position="189"/>
    </location>
</feature>
<evidence type="ECO:0000256" key="7">
    <source>
        <dbReference type="ARBA" id="ARBA00022630"/>
    </source>
</evidence>
<dbReference type="GO" id="GO:0106430">
    <property type="term" value="F:dihydroorotate dehydrogenase (quinone) activity"/>
    <property type="evidence" value="ECO:0007669"/>
    <property type="project" value="UniProtKB-EC"/>
</dbReference>
<organism evidence="15 16">
    <name type="scientific">Oxalicibacterium solurbis</name>
    <dbReference type="NCBI Taxonomy" id="69280"/>
    <lineage>
        <taxon>Bacteria</taxon>
        <taxon>Pseudomonadati</taxon>
        <taxon>Pseudomonadota</taxon>
        <taxon>Betaproteobacteria</taxon>
        <taxon>Burkholderiales</taxon>
        <taxon>Oxalobacteraceae</taxon>
        <taxon>Oxalicibacterium</taxon>
    </lineage>
</organism>
<evidence type="ECO:0000256" key="4">
    <source>
        <dbReference type="ARBA" id="ARBA00005359"/>
    </source>
</evidence>
<evidence type="ECO:0000256" key="5">
    <source>
        <dbReference type="ARBA" id="ARBA00011245"/>
    </source>
</evidence>
<proteinExistence type="inferred from homology"/>
<evidence type="ECO:0000256" key="6">
    <source>
        <dbReference type="ARBA" id="ARBA00022475"/>
    </source>
</evidence>
<feature type="domain" description="Dihydroorotate dehydrogenase catalytic" evidence="14">
    <location>
        <begin position="58"/>
        <end position="347"/>
    </location>
</feature>
<feature type="binding site" evidence="13">
    <location>
        <position position="76"/>
    </location>
    <ligand>
        <name>substrate</name>
    </ligand>
</feature>
<feature type="binding site" evidence="13">
    <location>
        <position position="186"/>
    </location>
    <ligand>
        <name>FMN</name>
        <dbReference type="ChEBI" id="CHEBI:58210"/>
    </ligand>
</feature>
<evidence type="ECO:0000256" key="1">
    <source>
        <dbReference type="ARBA" id="ARBA00003125"/>
    </source>
</evidence>
<reference evidence="15" key="1">
    <citation type="journal article" date="2014" name="Int. J. Syst. Evol. Microbiol.">
        <title>Complete genome sequence of Corynebacterium casei LMG S-19264T (=DSM 44701T), isolated from a smear-ripened cheese.</title>
        <authorList>
            <consortium name="US DOE Joint Genome Institute (JGI-PGF)"/>
            <person name="Walter F."/>
            <person name="Albersmeier A."/>
            <person name="Kalinowski J."/>
            <person name="Ruckert C."/>
        </authorList>
    </citation>
    <scope>NUCLEOTIDE SEQUENCE</scope>
    <source>
        <strain evidence="15">CCM 7664</strain>
    </source>
</reference>
<comment type="pathway">
    <text evidence="3 13">Pyrimidine metabolism; UMP biosynthesis via de novo pathway; orotate from (S)-dihydroorotate (quinone route): step 1/1.</text>
</comment>
<feature type="binding site" evidence="13">
    <location>
        <position position="153"/>
    </location>
    <ligand>
        <name>FMN</name>
        <dbReference type="ChEBI" id="CHEBI:58210"/>
    </ligand>
</feature>
<keyword evidence="8 13" id="KW-0288">FMN</keyword>
<accession>A0A8J3B231</accession>
<evidence type="ECO:0000256" key="10">
    <source>
        <dbReference type="ARBA" id="ARBA00023002"/>
    </source>
</evidence>
<sequence length="353" mass="37842">MLDSAYIVSEKFLYSLARPFLFSIDPEAAHNLTLPALRRAASWGLTSSFTRPTDDPRTMMGITFPNPVGLAAGLDKDGAYIDGLATLGFGFIEVGTVTPRPQPGNPMPRMFRLPAAKAVINRMGFNNGGVDAFVANVQASRFYQNKEGVLGLNIGKNADTPIERAVDDYLICLQKVYPYASYVTVNISSPNTKNLRQLQGASELDGLLSRLKDAQQRLADQHKRYVPIALKIAPDIDQEQIQTIAQALLHHKMDAVIATNTTISREAVQGLKHAEETGGLSGAPVFESSNAVIRALKQEVGDALPIIGVGGILSGADAKAKIEAGASLVQLYTGLIYQGPALVRECAAALHGM</sequence>
<dbReference type="FunFam" id="3.20.20.70:FF:000028">
    <property type="entry name" value="Dihydroorotate dehydrogenase (quinone)"/>
    <property type="match status" value="1"/>
</dbReference>
<evidence type="ECO:0000313" key="15">
    <source>
        <dbReference type="EMBL" id="GGI53414.1"/>
    </source>
</evidence>
<comment type="subcellular location">
    <subcellularLocation>
        <location evidence="2 13">Cell membrane</location>
        <topology evidence="2 13">Peripheral membrane protein</topology>
    </subcellularLocation>
</comment>
<evidence type="ECO:0000256" key="9">
    <source>
        <dbReference type="ARBA" id="ARBA00022975"/>
    </source>
</evidence>
<dbReference type="UniPathway" id="UPA00070">
    <property type="reaction ID" value="UER00946"/>
</dbReference>
<keyword evidence="6 13" id="KW-1003">Cell membrane</keyword>
<dbReference type="PROSITE" id="PS00911">
    <property type="entry name" value="DHODEHASE_1"/>
    <property type="match status" value="1"/>
</dbReference>
<reference evidence="15" key="2">
    <citation type="submission" date="2020-09" db="EMBL/GenBank/DDBJ databases">
        <authorList>
            <person name="Sun Q."/>
            <person name="Sedlacek I."/>
        </authorList>
    </citation>
    <scope>NUCLEOTIDE SEQUENCE</scope>
    <source>
        <strain evidence="15">CCM 7664</strain>
    </source>
</reference>
<feature type="binding site" evidence="13">
    <location>
        <begin position="332"/>
        <end position="333"/>
    </location>
    <ligand>
        <name>FMN</name>
        <dbReference type="ChEBI" id="CHEBI:58210"/>
    </ligand>
</feature>
<dbReference type="HAMAP" id="MF_00225">
    <property type="entry name" value="DHO_dh_type2"/>
    <property type="match status" value="1"/>
</dbReference>
<keyword evidence="10 13" id="KW-0560">Oxidoreductase</keyword>
<evidence type="ECO:0000256" key="12">
    <source>
        <dbReference type="ARBA" id="ARBA00048639"/>
    </source>
</evidence>
<evidence type="ECO:0000256" key="8">
    <source>
        <dbReference type="ARBA" id="ARBA00022643"/>
    </source>
</evidence>
<dbReference type="EMBL" id="BMDP01000001">
    <property type="protein sequence ID" value="GGI53414.1"/>
    <property type="molecule type" value="Genomic_DNA"/>
</dbReference>
<evidence type="ECO:0000259" key="14">
    <source>
        <dbReference type="Pfam" id="PF01180"/>
    </source>
</evidence>
<dbReference type="Gene3D" id="3.20.20.70">
    <property type="entry name" value="Aldolase class I"/>
    <property type="match status" value="1"/>
</dbReference>
<keyword evidence="11 13" id="KW-0472">Membrane</keyword>
<evidence type="ECO:0000256" key="3">
    <source>
        <dbReference type="ARBA" id="ARBA00005161"/>
    </source>
</evidence>
<dbReference type="CDD" id="cd04738">
    <property type="entry name" value="DHOD_2_like"/>
    <property type="match status" value="1"/>
</dbReference>
<dbReference type="InterPro" id="IPR012135">
    <property type="entry name" value="Dihydroorotate_DH_1_2"/>
</dbReference>
<keyword evidence="16" id="KW-1185">Reference proteome</keyword>
<dbReference type="AlphaFoldDB" id="A0A8J3B231"/>
<feature type="binding site" evidence="13">
    <location>
        <position position="186"/>
    </location>
    <ligand>
        <name>substrate</name>
    </ligand>
</feature>
<dbReference type="GO" id="GO:0006207">
    <property type="term" value="P:'de novo' pyrimidine nucleobase biosynthetic process"/>
    <property type="evidence" value="ECO:0007669"/>
    <property type="project" value="UniProtKB-UniRule"/>
</dbReference>
<dbReference type="Pfam" id="PF01180">
    <property type="entry name" value="DHO_dh"/>
    <property type="match status" value="1"/>
</dbReference>
<comment type="function">
    <text evidence="1 13">Catalyzes the conversion of dihydroorotate to orotate with quinone as electron acceptor.</text>
</comment>
<dbReference type="SUPFAM" id="SSF51395">
    <property type="entry name" value="FMN-linked oxidoreductases"/>
    <property type="match status" value="1"/>
</dbReference>
<dbReference type="GO" id="GO:0044205">
    <property type="term" value="P:'de novo' UMP biosynthetic process"/>
    <property type="evidence" value="ECO:0007669"/>
    <property type="project" value="UniProtKB-UniRule"/>
</dbReference>
<dbReference type="InterPro" id="IPR013785">
    <property type="entry name" value="Aldolase_TIM"/>
</dbReference>
<dbReference type="NCBIfam" id="TIGR01036">
    <property type="entry name" value="pyrD_sub2"/>
    <property type="match status" value="1"/>
</dbReference>
<dbReference type="EC" id="1.3.5.2" evidence="13"/>
<dbReference type="NCBIfam" id="NF003646">
    <property type="entry name" value="PRK05286.1-4"/>
    <property type="match status" value="1"/>
</dbReference>
<feature type="binding site" evidence="13">
    <location>
        <position position="231"/>
    </location>
    <ligand>
        <name>FMN</name>
        <dbReference type="ChEBI" id="CHEBI:58210"/>
    </ligand>
</feature>
<evidence type="ECO:0000256" key="2">
    <source>
        <dbReference type="ARBA" id="ARBA00004202"/>
    </source>
</evidence>
<dbReference type="InterPro" id="IPR005720">
    <property type="entry name" value="Dihydroorotate_DH_cat"/>
</dbReference>
<dbReference type="PANTHER" id="PTHR48109:SF4">
    <property type="entry name" value="DIHYDROOROTATE DEHYDROGENASE (QUINONE), MITOCHONDRIAL"/>
    <property type="match status" value="1"/>
</dbReference>
<comment type="caution">
    <text evidence="15">The sequence shown here is derived from an EMBL/GenBank/DDBJ whole genome shotgun (WGS) entry which is preliminary data.</text>
</comment>
<dbReference type="Proteomes" id="UP000627205">
    <property type="component" value="Unassembled WGS sequence"/>
</dbReference>
<feature type="binding site" evidence="13">
    <location>
        <begin position="121"/>
        <end position="125"/>
    </location>
    <ligand>
        <name>substrate</name>
    </ligand>
</feature>
<dbReference type="NCBIfam" id="NF003645">
    <property type="entry name" value="PRK05286.1-2"/>
    <property type="match status" value="1"/>
</dbReference>
<feature type="binding site" evidence="13">
    <location>
        <position position="259"/>
    </location>
    <ligand>
        <name>FMN</name>
        <dbReference type="ChEBI" id="CHEBI:58210"/>
    </ligand>
</feature>
<feature type="binding site" evidence="13">
    <location>
        <begin position="72"/>
        <end position="76"/>
    </location>
    <ligand>
        <name>FMN</name>
        <dbReference type="ChEBI" id="CHEBI:58210"/>
    </ligand>
</feature>
<keyword evidence="7 13" id="KW-0285">Flavoprotein</keyword>
<dbReference type="GO" id="GO:0005886">
    <property type="term" value="C:plasma membrane"/>
    <property type="evidence" value="ECO:0007669"/>
    <property type="project" value="UniProtKB-SubCell"/>
</dbReference>
<evidence type="ECO:0000256" key="13">
    <source>
        <dbReference type="HAMAP-Rule" id="MF_00225"/>
    </source>
</evidence>
<evidence type="ECO:0000313" key="16">
    <source>
        <dbReference type="Proteomes" id="UP000627205"/>
    </source>
</evidence>
<protein>
    <recommendedName>
        <fullName evidence="13">Dihydroorotate dehydrogenase (quinone)</fullName>
        <ecNumber evidence="13">1.3.5.2</ecNumber>
    </recommendedName>
    <alternativeName>
        <fullName evidence="13">DHOdehase</fullName>
        <shortName evidence="13">DHOD</shortName>
        <shortName evidence="13">DHODase</shortName>
    </alternativeName>
    <alternativeName>
        <fullName evidence="13">Dihydroorotate oxidase</fullName>
    </alternativeName>
</protein>
<dbReference type="PIRSF" id="PIRSF000164">
    <property type="entry name" value="DHO_oxidase"/>
    <property type="match status" value="1"/>
</dbReference>
<comment type="catalytic activity">
    <reaction evidence="12 13">
        <text>(S)-dihydroorotate + a quinone = orotate + a quinol</text>
        <dbReference type="Rhea" id="RHEA:30187"/>
        <dbReference type="ChEBI" id="CHEBI:24646"/>
        <dbReference type="ChEBI" id="CHEBI:30839"/>
        <dbReference type="ChEBI" id="CHEBI:30864"/>
        <dbReference type="ChEBI" id="CHEBI:132124"/>
        <dbReference type="EC" id="1.3.5.2"/>
    </reaction>
</comment>
<feature type="binding site" evidence="13">
    <location>
        <begin position="260"/>
        <end position="261"/>
    </location>
    <ligand>
        <name>substrate</name>
    </ligand>
</feature>
<dbReference type="PANTHER" id="PTHR48109">
    <property type="entry name" value="DIHYDROOROTATE DEHYDROGENASE (QUINONE), MITOCHONDRIAL-RELATED"/>
    <property type="match status" value="1"/>
</dbReference>
<feature type="binding site" evidence="13">
    <location>
        <position position="282"/>
    </location>
    <ligand>
        <name>FMN</name>
        <dbReference type="ChEBI" id="CHEBI:58210"/>
    </ligand>
</feature>
<comment type="cofactor">
    <cofactor evidence="13">
        <name>FMN</name>
        <dbReference type="ChEBI" id="CHEBI:58210"/>
    </cofactor>
    <text evidence="13">Binds 1 FMN per subunit.</text>
</comment>
<dbReference type="NCBIfam" id="NF003644">
    <property type="entry name" value="PRK05286.1-1"/>
    <property type="match status" value="1"/>
</dbReference>
<dbReference type="PROSITE" id="PS00912">
    <property type="entry name" value="DHODEHASE_2"/>
    <property type="match status" value="1"/>
</dbReference>
<feature type="binding site" evidence="13">
    <location>
        <position position="96"/>
    </location>
    <ligand>
        <name>FMN</name>
        <dbReference type="ChEBI" id="CHEBI:58210"/>
    </ligand>
</feature>
<dbReference type="NCBIfam" id="NF003652">
    <property type="entry name" value="PRK05286.2-5"/>
    <property type="match status" value="1"/>
</dbReference>
<comment type="subunit">
    <text evidence="5 13">Monomer.</text>
</comment>
<dbReference type="InterPro" id="IPR050074">
    <property type="entry name" value="DHO_dehydrogenase"/>
</dbReference>
<name>A0A8J3B231_9BURK</name>
<comment type="similarity">
    <text evidence="4 13">Belongs to the dihydroorotate dehydrogenase family. Type 2 subfamily.</text>
</comment>
<feature type="binding site" evidence="13">
    <location>
        <position position="191"/>
    </location>
    <ligand>
        <name>substrate</name>
    </ligand>
</feature>
<gene>
    <name evidence="13 15" type="primary">pyrD</name>
    <name evidence="15" type="ORF">GCM10011430_05880</name>
</gene>
<feature type="binding site" evidence="13">
    <location>
        <position position="311"/>
    </location>
    <ligand>
        <name>FMN</name>
        <dbReference type="ChEBI" id="CHEBI:58210"/>
    </ligand>
</feature>
<dbReference type="InterPro" id="IPR001295">
    <property type="entry name" value="Dihydroorotate_DH_CS"/>
</dbReference>
<dbReference type="GO" id="GO:0005737">
    <property type="term" value="C:cytoplasm"/>
    <property type="evidence" value="ECO:0007669"/>
    <property type="project" value="InterPro"/>
</dbReference>
<dbReference type="InterPro" id="IPR005719">
    <property type="entry name" value="Dihydroorotate_DH_2"/>
</dbReference>
<evidence type="ECO:0000256" key="11">
    <source>
        <dbReference type="ARBA" id="ARBA00023136"/>
    </source>
</evidence>